<dbReference type="InterPro" id="IPR035896">
    <property type="entry name" value="AN1-like_Znf"/>
</dbReference>
<keyword evidence="2" id="KW-1185">Reference proteome</keyword>
<sequence length="124" mass="13632">MPLRTCEADGCSDPAERGAGSCMICARHYCSEHKKKSYHKCPSEDDEDTDAYWAAYNSAKIRCLAALLDEINVNAMETIIGQVRGVRCRIPALDADLNQAAKIEFVSSQMGGQNCHVDAEFEEA</sequence>
<dbReference type="AlphaFoldDB" id="A0A6V8H8H3"/>
<gene>
    <name evidence="1" type="ORF">TCE0_024f07717</name>
</gene>
<organism evidence="1 2">
    <name type="scientific">Talaromyces pinophilus</name>
    <name type="common">Penicillium pinophilum</name>
    <dbReference type="NCBI Taxonomy" id="128442"/>
    <lineage>
        <taxon>Eukaryota</taxon>
        <taxon>Fungi</taxon>
        <taxon>Dikarya</taxon>
        <taxon>Ascomycota</taxon>
        <taxon>Pezizomycotina</taxon>
        <taxon>Eurotiomycetes</taxon>
        <taxon>Eurotiomycetidae</taxon>
        <taxon>Eurotiales</taxon>
        <taxon>Trichocomaceae</taxon>
        <taxon>Talaromyces</taxon>
        <taxon>Talaromyces sect. Talaromyces</taxon>
    </lineage>
</organism>
<dbReference type="EMBL" id="DF933820">
    <property type="protein sequence ID" value="GAM37636.1"/>
    <property type="molecule type" value="Genomic_DNA"/>
</dbReference>
<evidence type="ECO:0008006" key="3">
    <source>
        <dbReference type="Google" id="ProtNLM"/>
    </source>
</evidence>
<dbReference type="Proteomes" id="UP000053095">
    <property type="component" value="Unassembled WGS sequence"/>
</dbReference>
<accession>A0A6V8H8H3</accession>
<evidence type="ECO:0000313" key="2">
    <source>
        <dbReference type="Proteomes" id="UP000053095"/>
    </source>
</evidence>
<dbReference type="SUPFAM" id="SSF118310">
    <property type="entry name" value="AN1-like Zinc finger"/>
    <property type="match status" value="1"/>
</dbReference>
<reference evidence="2" key="1">
    <citation type="journal article" date="2015" name="Genome Announc.">
        <title>Draft genome sequence of Talaromyces cellulolyticus strain Y-94, a source of lignocellulosic biomass-degrading enzymes.</title>
        <authorList>
            <person name="Fujii T."/>
            <person name="Koike H."/>
            <person name="Sawayama S."/>
            <person name="Yano S."/>
            <person name="Inoue H."/>
        </authorList>
    </citation>
    <scope>NUCLEOTIDE SEQUENCE [LARGE SCALE GENOMIC DNA]</scope>
    <source>
        <strain evidence="2">Y-94</strain>
    </source>
</reference>
<evidence type="ECO:0000313" key="1">
    <source>
        <dbReference type="EMBL" id="GAM37636.1"/>
    </source>
</evidence>
<protein>
    <recommendedName>
        <fullName evidence="3">AN1-type domain-containing protein</fullName>
    </recommendedName>
</protein>
<dbReference type="Gene3D" id="4.10.1110.10">
    <property type="entry name" value="AN1-like Zinc finger"/>
    <property type="match status" value="1"/>
</dbReference>
<proteinExistence type="predicted"/>
<name>A0A6V8H8H3_TALPI</name>
<comment type="caution">
    <text evidence="1">The sequence shown here is derived from an EMBL/GenBank/DDBJ whole genome shotgun (WGS) entry which is preliminary data.</text>
</comment>